<reference evidence="1 2" key="1">
    <citation type="submission" date="2015-02" db="EMBL/GenBank/DDBJ databases">
        <title>Genome sequene of Rhodovulum sulfidophilum DSM 2351.</title>
        <authorList>
            <person name="Nagao N."/>
        </authorList>
    </citation>
    <scope>NUCLEOTIDE SEQUENCE [LARGE SCALE GENOMIC DNA]</scope>
    <source>
        <strain evidence="1 2">DSM 2351</strain>
    </source>
</reference>
<dbReference type="RefSeq" id="WP_060833657.1">
    <property type="nucleotide sequence ID" value="NZ_JAKCFE010000007.1"/>
</dbReference>
<dbReference type="KEGG" id="rsu:NHU_00431"/>
<dbReference type="PATRIC" id="fig|35806.4.peg.442"/>
<gene>
    <name evidence="1" type="ORF">NHU_00431</name>
</gene>
<accession>A0A0D6AXV6</accession>
<name>A0A0D6AXV6_RHOSU</name>
<evidence type="ECO:0000313" key="1">
    <source>
        <dbReference type="EMBL" id="BAQ67601.1"/>
    </source>
</evidence>
<sequence length="103" mass="11286">MTLESLFEAHVAAGFDPAAFQDLSLKEYGLAMRGARARIRAEHEARAWLAWHVEALRRCPSLPSFRSFLGGRSGPEAPQPATEMQAMFDTVATAWARSPAARG</sequence>
<dbReference type="AlphaFoldDB" id="A0A0D6AXV6"/>
<proteinExistence type="predicted"/>
<dbReference type="EMBL" id="AP014800">
    <property type="protein sequence ID" value="BAQ67601.1"/>
    <property type="molecule type" value="Genomic_DNA"/>
</dbReference>
<dbReference type="Proteomes" id="UP000064912">
    <property type="component" value="Chromosome"/>
</dbReference>
<protein>
    <submittedName>
        <fullName evidence="1">Uncharacterized protein</fullName>
    </submittedName>
</protein>
<evidence type="ECO:0000313" key="2">
    <source>
        <dbReference type="Proteomes" id="UP000064912"/>
    </source>
</evidence>
<organism evidence="1 2">
    <name type="scientific">Rhodovulum sulfidophilum</name>
    <name type="common">Rhodobacter sulfidophilus</name>
    <dbReference type="NCBI Taxonomy" id="35806"/>
    <lineage>
        <taxon>Bacteria</taxon>
        <taxon>Pseudomonadati</taxon>
        <taxon>Pseudomonadota</taxon>
        <taxon>Alphaproteobacteria</taxon>
        <taxon>Rhodobacterales</taxon>
        <taxon>Paracoccaceae</taxon>
        <taxon>Rhodovulum</taxon>
    </lineage>
</organism>